<feature type="repeat" description="PPR" evidence="1">
    <location>
        <begin position="211"/>
        <end position="245"/>
    </location>
</feature>
<dbReference type="AlphaFoldDB" id="A0A8J5GWG2"/>
<dbReference type="Proteomes" id="UP000734854">
    <property type="component" value="Unassembled WGS sequence"/>
</dbReference>
<reference evidence="2 3" key="1">
    <citation type="submission" date="2020-08" db="EMBL/GenBank/DDBJ databases">
        <title>Plant Genome Project.</title>
        <authorList>
            <person name="Zhang R.-G."/>
        </authorList>
    </citation>
    <scope>NUCLEOTIDE SEQUENCE [LARGE SCALE GENOMIC DNA]</scope>
    <source>
        <tissue evidence="2">Rhizome</tissue>
    </source>
</reference>
<evidence type="ECO:0000313" key="3">
    <source>
        <dbReference type="Proteomes" id="UP000734854"/>
    </source>
</evidence>
<sequence>MSTNLGSASFYSLSSFRNYSFSSSHSSTISLPILNSQHSSSSKLRSSRRPVAEHQPLPQDWEQRHRALLVDTFHRNNGLRSLIHEASRNSGSCALQLLEKDGDWTEDNLWAMVSFLVETGRAEEALQVFDLWKNIEMTRNNPSNHLRIIKLFCGEGFMIEAMSAFEATKKSDIFPSLAIYNTIIHAFARKRDFHNSNATFAMMLEAGLLPTPETYNGLLRAYGCFGLYDEMSKCVKRMELSGCFPDEVTYNILITEYARSGLLEKMESTYRVLSSKNLNLQASTLVSMLEAYAEMGNLEKIERVYRRILKLKAYIKEDLIRKLALVYIRNYRFAQLEELGNDVRTANWGKIDLVWYILLLSSAGLVSKKGVESILHEMEEEKVPININIVNILAHFYLKIRDFRSLNGAFRQARVCNIKPDLITYGIFFDACDIGYDGIHVLEEWRRSRYLEDVVGIRTDQLVLSAFGKGSFLKLCEKKYITVHSRQKQKKIWRYSDVIRLVLG</sequence>
<dbReference type="NCBIfam" id="TIGR00756">
    <property type="entry name" value="PPR"/>
    <property type="match status" value="2"/>
</dbReference>
<dbReference type="Pfam" id="PF13041">
    <property type="entry name" value="PPR_2"/>
    <property type="match status" value="1"/>
</dbReference>
<keyword evidence="3" id="KW-1185">Reference proteome</keyword>
<feature type="repeat" description="PPR" evidence="1">
    <location>
        <begin position="246"/>
        <end position="280"/>
    </location>
</feature>
<name>A0A8J5GWG2_ZINOF</name>
<comment type="caution">
    <text evidence="2">The sequence shown here is derived from an EMBL/GenBank/DDBJ whole genome shotgun (WGS) entry which is preliminary data.</text>
</comment>
<proteinExistence type="predicted"/>
<dbReference type="InterPro" id="IPR002885">
    <property type="entry name" value="PPR_rpt"/>
</dbReference>
<dbReference type="Pfam" id="PF01535">
    <property type="entry name" value="PPR"/>
    <property type="match status" value="2"/>
</dbReference>
<evidence type="ECO:0008006" key="4">
    <source>
        <dbReference type="Google" id="ProtNLM"/>
    </source>
</evidence>
<dbReference type="OrthoDB" id="185373at2759"/>
<evidence type="ECO:0000256" key="1">
    <source>
        <dbReference type="PROSITE-ProRule" id="PRU00708"/>
    </source>
</evidence>
<dbReference type="PANTHER" id="PTHR47493">
    <property type="entry name" value="OS08G0520200 PROTEIN"/>
    <property type="match status" value="1"/>
</dbReference>
<dbReference type="PANTHER" id="PTHR47493:SF3">
    <property type="entry name" value="PENTACOTRIPEPTIDE-REPEAT REGION OF PRORP DOMAIN-CONTAINING PROTEIN"/>
    <property type="match status" value="1"/>
</dbReference>
<dbReference type="PROSITE" id="PS51375">
    <property type="entry name" value="PPR"/>
    <property type="match status" value="3"/>
</dbReference>
<gene>
    <name evidence="2" type="ORF">ZIOFF_024508</name>
</gene>
<dbReference type="EMBL" id="JACMSC010000007">
    <property type="protein sequence ID" value="KAG6514167.1"/>
    <property type="molecule type" value="Genomic_DNA"/>
</dbReference>
<evidence type="ECO:0000313" key="2">
    <source>
        <dbReference type="EMBL" id="KAG6514167.1"/>
    </source>
</evidence>
<organism evidence="2 3">
    <name type="scientific">Zingiber officinale</name>
    <name type="common">Ginger</name>
    <name type="synonym">Amomum zingiber</name>
    <dbReference type="NCBI Taxonomy" id="94328"/>
    <lineage>
        <taxon>Eukaryota</taxon>
        <taxon>Viridiplantae</taxon>
        <taxon>Streptophyta</taxon>
        <taxon>Embryophyta</taxon>
        <taxon>Tracheophyta</taxon>
        <taxon>Spermatophyta</taxon>
        <taxon>Magnoliopsida</taxon>
        <taxon>Liliopsida</taxon>
        <taxon>Zingiberales</taxon>
        <taxon>Zingiberaceae</taxon>
        <taxon>Zingiber</taxon>
    </lineage>
</organism>
<feature type="repeat" description="PPR" evidence="1">
    <location>
        <begin position="176"/>
        <end position="210"/>
    </location>
</feature>
<protein>
    <recommendedName>
        <fullName evidence="4">Pentatricopeptide repeat-containing protein</fullName>
    </recommendedName>
</protein>
<accession>A0A8J5GWG2</accession>